<feature type="transmembrane region" description="Helical" evidence="9">
    <location>
        <begin position="52"/>
        <end position="73"/>
    </location>
</feature>
<dbReference type="KEGG" id="bdi:104583982"/>
<dbReference type="HOGENOM" id="CLU_084614_0_0_1"/>
<reference evidence="11 12" key="1">
    <citation type="journal article" date="2010" name="Nature">
        <title>Genome sequencing and analysis of the model grass Brachypodium distachyon.</title>
        <authorList>
            <consortium name="International Brachypodium Initiative"/>
        </authorList>
    </citation>
    <scope>NUCLEOTIDE SEQUENCE [LARGE SCALE GENOMIC DNA]</scope>
    <source>
        <strain evidence="11 12">Bd21</strain>
    </source>
</reference>
<feature type="transmembrane region" description="Helical" evidence="9">
    <location>
        <begin position="20"/>
        <end position="40"/>
    </location>
</feature>
<dbReference type="Pfam" id="PF13639">
    <property type="entry name" value="zf-RING_2"/>
    <property type="match status" value="1"/>
</dbReference>
<reference evidence="12" key="3">
    <citation type="submission" date="2018-08" db="UniProtKB">
        <authorList>
            <consortium name="EnsemblPlants"/>
        </authorList>
    </citation>
    <scope>IDENTIFICATION</scope>
    <source>
        <strain evidence="12">cv. Bd21</strain>
    </source>
</reference>
<dbReference type="GeneID" id="104583982"/>
<keyword evidence="9" id="KW-1133">Transmembrane helix</keyword>
<evidence type="ECO:0000256" key="2">
    <source>
        <dbReference type="ARBA" id="ARBA00012483"/>
    </source>
</evidence>
<keyword evidence="3" id="KW-0479">Metal-binding</keyword>
<dbReference type="Proteomes" id="UP000008810">
    <property type="component" value="Chromosome 3"/>
</dbReference>
<dbReference type="eggNOG" id="KOG0800">
    <property type="taxonomic scope" value="Eukaryota"/>
</dbReference>
<comment type="catalytic activity">
    <reaction evidence="1">
        <text>S-ubiquitinyl-[E2 ubiquitin-conjugating enzyme]-L-cysteine + [acceptor protein]-L-lysine = [E2 ubiquitin-conjugating enzyme]-L-cysteine + N(6)-ubiquitinyl-[acceptor protein]-L-lysine.</text>
        <dbReference type="EC" id="2.3.2.27"/>
    </reaction>
</comment>
<reference evidence="11" key="2">
    <citation type="submission" date="2017-06" db="EMBL/GenBank/DDBJ databases">
        <title>WGS assembly of Brachypodium distachyon.</title>
        <authorList>
            <consortium name="The International Brachypodium Initiative"/>
            <person name="Lucas S."/>
            <person name="Harmon-Smith M."/>
            <person name="Lail K."/>
            <person name="Tice H."/>
            <person name="Grimwood J."/>
            <person name="Bruce D."/>
            <person name="Barry K."/>
            <person name="Shu S."/>
            <person name="Lindquist E."/>
            <person name="Wang M."/>
            <person name="Pitluck S."/>
            <person name="Vogel J.P."/>
            <person name="Garvin D.F."/>
            <person name="Mockler T.C."/>
            <person name="Schmutz J."/>
            <person name="Rokhsar D."/>
            <person name="Bevan M.W."/>
        </authorList>
    </citation>
    <scope>NUCLEOTIDE SEQUENCE</scope>
    <source>
        <strain evidence="11">Bd21</strain>
    </source>
</reference>
<evidence type="ECO:0000259" key="10">
    <source>
        <dbReference type="PROSITE" id="PS50089"/>
    </source>
</evidence>
<dbReference type="CDD" id="cd16461">
    <property type="entry name" value="RING-H2_EL5-like"/>
    <property type="match status" value="1"/>
</dbReference>
<dbReference type="GO" id="GO:0061630">
    <property type="term" value="F:ubiquitin protein ligase activity"/>
    <property type="evidence" value="ECO:0007669"/>
    <property type="project" value="UniProtKB-EC"/>
</dbReference>
<organism evidence="11">
    <name type="scientific">Brachypodium distachyon</name>
    <name type="common">Purple false brome</name>
    <name type="synonym">Trachynia distachya</name>
    <dbReference type="NCBI Taxonomy" id="15368"/>
    <lineage>
        <taxon>Eukaryota</taxon>
        <taxon>Viridiplantae</taxon>
        <taxon>Streptophyta</taxon>
        <taxon>Embryophyta</taxon>
        <taxon>Tracheophyta</taxon>
        <taxon>Spermatophyta</taxon>
        <taxon>Magnoliopsida</taxon>
        <taxon>Liliopsida</taxon>
        <taxon>Poales</taxon>
        <taxon>Poaceae</taxon>
        <taxon>BOP clade</taxon>
        <taxon>Pooideae</taxon>
        <taxon>Stipodae</taxon>
        <taxon>Brachypodieae</taxon>
        <taxon>Brachypodium</taxon>
    </lineage>
</organism>
<dbReference type="AlphaFoldDB" id="I1HZ78"/>
<dbReference type="OMA" id="MTRRVEM"/>
<dbReference type="PANTHER" id="PTHR14155:SF624">
    <property type="entry name" value="RING-TYPE E3 UBIQUITIN TRANSFERASE"/>
    <property type="match status" value="1"/>
</dbReference>
<comment type="similarity">
    <text evidence="6">Belongs to the RING-type zinc finger family. ATL subfamily.</text>
</comment>
<dbReference type="EMBL" id="CM000882">
    <property type="protein sequence ID" value="PNT66266.1"/>
    <property type="molecule type" value="Genomic_DNA"/>
</dbReference>
<keyword evidence="4 7" id="KW-0863">Zinc-finger</keyword>
<dbReference type="PANTHER" id="PTHR14155">
    <property type="entry name" value="RING FINGER DOMAIN-CONTAINING"/>
    <property type="match status" value="1"/>
</dbReference>
<evidence type="ECO:0000256" key="8">
    <source>
        <dbReference type="SAM" id="MobiDB-lite"/>
    </source>
</evidence>
<evidence type="ECO:0000313" key="11">
    <source>
        <dbReference type="EMBL" id="PNT66266.1"/>
    </source>
</evidence>
<evidence type="ECO:0000256" key="5">
    <source>
        <dbReference type="ARBA" id="ARBA00022833"/>
    </source>
</evidence>
<protein>
    <recommendedName>
        <fullName evidence="2">RING-type E3 ubiquitin transferase</fullName>
        <ecNumber evidence="2">2.3.2.27</ecNumber>
    </recommendedName>
</protein>
<sequence>MPALQRRRDSCYHWSSDFVVAHAIFAVGFVTMPVAVVHLLKAKRPYSGHAIMFAIFATFCTTVSLVLCCSFYADLKRPPWPRWLSSSAPAPSTGAPREQHGSETPAPRTVASSSSSSSLQELPRPVREVRRMMTTRDELRAALAADRIPSYVHRGGVDGADCAVCLGEVEKGDAVRRMPACLHMFHTECIDQWLRDHATCPVCRCSVLQLLPPPPPERPPDQVVLNVDYL</sequence>
<feature type="region of interest" description="Disordered" evidence="8">
    <location>
        <begin position="86"/>
        <end position="128"/>
    </location>
</feature>
<dbReference type="InterPro" id="IPR053238">
    <property type="entry name" value="RING-H2_zinc_finger"/>
</dbReference>
<dbReference type="GO" id="GO:0008270">
    <property type="term" value="F:zinc ion binding"/>
    <property type="evidence" value="ECO:0007669"/>
    <property type="project" value="UniProtKB-KW"/>
</dbReference>
<evidence type="ECO:0000313" key="13">
    <source>
        <dbReference type="Proteomes" id="UP000008810"/>
    </source>
</evidence>
<dbReference type="STRING" id="15368.I1HZ78"/>
<gene>
    <name evidence="12" type="primary">LOC104583982</name>
    <name evidence="11" type="ORF">BRADI_3g09360v3</name>
</gene>
<dbReference type="PROSITE" id="PS50089">
    <property type="entry name" value="ZF_RING_2"/>
    <property type="match status" value="1"/>
</dbReference>
<dbReference type="SMART" id="SM00184">
    <property type="entry name" value="RING"/>
    <property type="match status" value="1"/>
</dbReference>
<dbReference type="OrthoDB" id="8062037at2759"/>
<evidence type="ECO:0000256" key="3">
    <source>
        <dbReference type="ARBA" id="ARBA00022723"/>
    </source>
</evidence>
<keyword evidence="13" id="KW-1185">Reference proteome</keyword>
<dbReference type="EC" id="2.3.2.27" evidence="2"/>
<dbReference type="EnsemblPlants" id="PNT66266">
    <property type="protein sequence ID" value="PNT66266"/>
    <property type="gene ID" value="BRADI_3g09360v3"/>
</dbReference>
<feature type="domain" description="RING-type" evidence="10">
    <location>
        <begin position="162"/>
        <end position="204"/>
    </location>
</feature>
<name>I1HZ78_BRADI</name>
<evidence type="ECO:0000256" key="9">
    <source>
        <dbReference type="SAM" id="Phobius"/>
    </source>
</evidence>
<keyword evidence="9" id="KW-0812">Transmembrane</keyword>
<dbReference type="Gramene" id="PNT66266">
    <property type="protein sequence ID" value="PNT66266"/>
    <property type="gene ID" value="BRADI_3g09360v3"/>
</dbReference>
<dbReference type="InterPro" id="IPR001841">
    <property type="entry name" value="Znf_RING"/>
</dbReference>
<evidence type="ECO:0000256" key="1">
    <source>
        <dbReference type="ARBA" id="ARBA00000900"/>
    </source>
</evidence>
<evidence type="ECO:0000256" key="7">
    <source>
        <dbReference type="PROSITE-ProRule" id="PRU00175"/>
    </source>
</evidence>
<keyword evidence="9" id="KW-0472">Membrane</keyword>
<keyword evidence="5" id="KW-0862">Zinc</keyword>
<dbReference type="Gene3D" id="3.30.40.10">
    <property type="entry name" value="Zinc/RING finger domain, C3HC4 (zinc finger)"/>
    <property type="match status" value="1"/>
</dbReference>
<dbReference type="SUPFAM" id="SSF57850">
    <property type="entry name" value="RING/U-box"/>
    <property type="match status" value="1"/>
</dbReference>
<evidence type="ECO:0000313" key="12">
    <source>
        <dbReference type="EnsemblPlants" id="PNT66266"/>
    </source>
</evidence>
<dbReference type="InterPro" id="IPR013083">
    <property type="entry name" value="Znf_RING/FYVE/PHD"/>
</dbReference>
<proteinExistence type="inferred from homology"/>
<accession>I1HZ78</accession>
<evidence type="ECO:0000256" key="4">
    <source>
        <dbReference type="ARBA" id="ARBA00022771"/>
    </source>
</evidence>
<dbReference type="RefSeq" id="XP_010236344.1">
    <property type="nucleotide sequence ID" value="XM_010238042.1"/>
</dbReference>
<evidence type="ECO:0000256" key="6">
    <source>
        <dbReference type="ARBA" id="ARBA00024209"/>
    </source>
</evidence>